<comment type="caution">
    <text evidence="1">The sequence shown here is derived from an EMBL/GenBank/DDBJ whole genome shotgun (WGS) entry which is preliminary data.</text>
</comment>
<dbReference type="Proteomes" id="UP000789706">
    <property type="component" value="Unassembled WGS sequence"/>
</dbReference>
<protein>
    <submittedName>
        <fullName evidence="1">6601_t:CDS:1</fullName>
    </submittedName>
</protein>
<gene>
    <name evidence="1" type="ORF">DEBURN_LOCUS4388</name>
</gene>
<evidence type="ECO:0000313" key="2">
    <source>
        <dbReference type="Proteomes" id="UP000789706"/>
    </source>
</evidence>
<dbReference type="AlphaFoldDB" id="A0A9N8ZFU8"/>
<accession>A0A9N8ZFU8</accession>
<sequence length="82" mass="9553">MGLGKVFTKFVRKVKKAVNPKLIKSAEVSTFSDETNMKMDITREVTGDNESEIFNETNRIDEWWSIEEARIMTELRRIGENL</sequence>
<dbReference type="OrthoDB" id="2403857at2759"/>
<proteinExistence type="predicted"/>
<dbReference type="EMBL" id="CAJVPK010000330">
    <property type="protein sequence ID" value="CAG8495294.1"/>
    <property type="molecule type" value="Genomic_DNA"/>
</dbReference>
<evidence type="ECO:0000313" key="1">
    <source>
        <dbReference type="EMBL" id="CAG8495294.1"/>
    </source>
</evidence>
<keyword evidence="2" id="KW-1185">Reference proteome</keyword>
<organism evidence="1 2">
    <name type="scientific">Diversispora eburnea</name>
    <dbReference type="NCBI Taxonomy" id="1213867"/>
    <lineage>
        <taxon>Eukaryota</taxon>
        <taxon>Fungi</taxon>
        <taxon>Fungi incertae sedis</taxon>
        <taxon>Mucoromycota</taxon>
        <taxon>Glomeromycotina</taxon>
        <taxon>Glomeromycetes</taxon>
        <taxon>Diversisporales</taxon>
        <taxon>Diversisporaceae</taxon>
        <taxon>Diversispora</taxon>
    </lineage>
</organism>
<reference evidence="1" key="1">
    <citation type="submission" date="2021-06" db="EMBL/GenBank/DDBJ databases">
        <authorList>
            <person name="Kallberg Y."/>
            <person name="Tangrot J."/>
            <person name="Rosling A."/>
        </authorList>
    </citation>
    <scope>NUCLEOTIDE SEQUENCE</scope>
    <source>
        <strain evidence="1">AZ414A</strain>
    </source>
</reference>
<name>A0A9N8ZFU8_9GLOM</name>